<proteinExistence type="predicted"/>
<dbReference type="GO" id="GO:0032217">
    <property type="term" value="F:riboflavin transmembrane transporter activity"/>
    <property type="evidence" value="ECO:0007669"/>
    <property type="project" value="TreeGrafter"/>
</dbReference>
<reference evidence="9" key="1">
    <citation type="submission" date="2019-04" db="EMBL/GenBank/DDBJ databases">
        <authorList>
            <person name="Alioto T."/>
            <person name="Alioto T."/>
        </authorList>
    </citation>
    <scope>NUCLEOTIDE SEQUENCE [LARGE SCALE GENOMIC DNA]</scope>
</reference>
<keyword evidence="4" id="KW-0812">Transmembrane</keyword>
<evidence type="ECO:0000313" key="10">
    <source>
        <dbReference type="Proteomes" id="UP000335636"/>
    </source>
</evidence>
<dbReference type="PANTHER" id="PTHR48041:SF92">
    <property type="entry name" value="BROAD SUBSTRATE SPECIFICITY ATP-BINDING CASSETTE TRANSPORTER ABCG2"/>
    <property type="match status" value="1"/>
</dbReference>
<name>A0A5E4D5K2_MARMO</name>
<dbReference type="PANTHER" id="PTHR48041">
    <property type="entry name" value="ABC TRANSPORTER G FAMILY MEMBER 28"/>
    <property type="match status" value="1"/>
</dbReference>
<sequence>ISEQGPTIIFTISHPRYSIFKLFDSLTLLASGKLMYQGPAKKALEYFASVGLVDFFMH</sequence>
<evidence type="ECO:0000256" key="7">
    <source>
        <dbReference type="ARBA" id="ARBA00023136"/>
    </source>
</evidence>
<dbReference type="Pfam" id="PF19055">
    <property type="entry name" value="ABC2_membrane_7"/>
    <property type="match status" value="1"/>
</dbReference>
<keyword evidence="7" id="KW-0472">Membrane</keyword>
<keyword evidence="2" id="KW-0813">Transport</keyword>
<keyword evidence="10" id="KW-1185">Reference proteome</keyword>
<evidence type="ECO:0000259" key="8">
    <source>
        <dbReference type="Pfam" id="PF19055"/>
    </source>
</evidence>
<feature type="non-terminal residue" evidence="9">
    <location>
        <position position="1"/>
    </location>
</feature>
<evidence type="ECO:0000256" key="6">
    <source>
        <dbReference type="ARBA" id="ARBA00022989"/>
    </source>
</evidence>
<feature type="domain" description="ABC transporter family G" evidence="8">
    <location>
        <begin position="14"/>
        <end position="52"/>
    </location>
</feature>
<evidence type="ECO:0000256" key="3">
    <source>
        <dbReference type="ARBA" id="ARBA00022475"/>
    </source>
</evidence>
<dbReference type="InterPro" id="IPR043926">
    <property type="entry name" value="ABCG_dom"/>
</dbReference>
<dbReference type="GO" id="GO:0015562">
    <property type="term" value="F:efflux transmembrane transporter activity"/>
    <property type="evidence" value="ECO:0007669"/>
    <property type="project" value="TreeGrafter"/>
</dbReference>
<dbReference type="AlphaFoldDB" id="A0A5E4D5K2"/>
<evidence type="ECO:0000256" key="4">
    <source>
        <dbReference type="ARBA" id="ARBA00022692"/>
    </source>
</evidence>
<evidence type="ECO:0000256" key="1">
    <source>
        <dbReference type="ARBA" id="ARBA00004651"/>
    </source>
</evidence>
<accession>A0A5E4D5K2</accession>
<dbReference type="EMBL" id="CABDUW010003469">
    <property type="protein sequence ID" value="VTJ89288.1"/>
    <property type="molecule type" value="Genomic_DNA"/>
</dbReference>
<dbReference type="InterPro" id="IPR050352">
    <property type="entry name" value="ABCG_transporters"/>
</dbReference>
<dbReference type="GO" id="GO:0140359">
    <property type="term" value="F:ABC-type transporter activity"/>
    <property type="evidence" value="ECO:0007669"/>
    <property type="project" value="InterPro"/>
</dbReference>
<keyword evidence="3" id="KW-1003">Cell membrane</keyword>
<evidence type="ECO:0000256" key="2">
    <source>
        <dbReference type="ARBA" id="ARBA00022448"/>
    </source>
</evidence>
<keyword evidence="5" id="KW-1278">Translocase</keyword>
<comment type="subcellular location">
    <subcellularLocation>
        <location evidence="1">Cell membrane</location>
        <topology evidence="1">Multi-pass membrane protein</topology>
    </subcellularLocation>
</comment>
<dbReference type="Proteomes" id="UP000335636">
    <property type="component" value="Unassembled WGS sequence"/>
</dbReference>
<dbReference type="GO" id="GO:0005886">
    <property type="term" value="C:plasma membrane"/>
    <property type="evidence" value="ECO:0007669"/>
    <property type="project" value="UniProtKB-SubCell"/>
</dbReference>
<gene>
    <name evidence="9" type="ORF">MONAX_5E040665</name>
</gene>
<organism evidence="9 10">
    <name type="scientific">Marmota monax</name>
    <name type="common">Woodchuck</name>
    <dbReference type="NCBI Taxonomy" id="9995"/>
    <lineage>
        <taxon>Eukaryota</taxon>
        <taxon>Metazoa</taxon>
        <taxon>Chordata</taxon>
        <taxon>Craniata</taxon>
        <taxon>Vertebrata</taxon>
        <taxon>Euteleostomi</taxon>
        <taxon>Mammalia</taxon>
        <taxon>Eutheria</taxon>
        <taxon>Euarchontoglires</taxon>
        <taxon>Glires</taxon>
        <taxon>Rodentia</taxon>
        <taxon>Sciuromorpha</taxon>
        <taxon>Sciuridae</taxon>
        <taxon>Xerinae</taxon>
        <taxon>Marmotini</taxon>
        <taxon>Marmota</taxon>
    </lineage>
</organism>
<evidence type="ECO:0000313" key="9">
    <source>
        <dbReference type="EMBL" id="VTJ89288.1"/>
    </source>
</evidence>
<evidence type="ECO:0000256" key="5">
    <source>
        <dbReference type="ARBA" id="ARBA00022967"/>
    </source>
</evidence>
<protein>
    <recommendedName>
        <fullName evidence="8">ABC transporter family G domain-containing protein</fullName>
    </recommendedName>
</protein>
<keyword evidence="6" id="KW-1133">Transmembrane helix</keyword>
<comment type="caution">
    <text evidence="9">The sequence shown here is derived from an EMBL/GenBank/DDBJ whole genome shotgun (WGS) entry which is preliminary data.</text>
</comment>